<evidence type="ECO:0000313" key="2">
    <source>
        <dbReference type="EMBL" id="OEV16094.1"/>
    </source>
</evidence>
<evidence type="ECO:0000313" key="3">
    <source>
        <dbReference type="Proteomes" id="UP000175971"/>
    </source>
</evidence>
<gene>
    <name evidence="2" type="ORF">AN221_35510</name>
</gene>
<proteinExistence type="predicted"/>
<name>A0A1E7LIV8_9ACTN</name>
<sequence>MREFTNHKARYTLSVLRRFHLETLDFSGAHPGATLDDFERHLRQRVGDLEAELEAGESAAQTAVVTKPLSGPLADPERQRTFRRLQDSELSATGPDRQAWRQEREAVLAQIKERGLAEALDWECRDCNAPIGVSCRTSGGRPKKQPHFLRATDAEAPYNHAYGLR</sequence>
<reference evidence="2 3" key="1">
    <citation type="journal article" date="2016" name="Front. Microbiol.">
        <title>Comparative Genomics Analysis of Streptomyces Species Reveals Their Adaptation to the Marine Environment and Their Diversity at the Genomic Level.</title>
        <authorList>
            <person name="Tian X."/>
            <person name="Zhang Z."/>
            <person name="Yang T."/>
            <person name="Chen M."/>
            <person name="Li J."/>
            <person name="Chen F."/>
            <person name="Yang J."/>
            <person name="Li W."/>
            <person name="Zhang B."/>
            <person name="Zhang Z."/>
            <person name="Wu J."/>
            <person name="Zhang C."/>
            <person name="Long L."/>
            <person name="Xiao J."/>
        </authorList>
    </citation>
    <scope>NUCLEOTIDE SEQUENCE [LARGE SCALE GENOMIC DNA]</scope>
    <source>
        <strain evidence="2 3">SCSIO M10372</strain>
    </source>
</reference>
<organism evidence="2 3">
    <name type="scientific">Streptomyces nanshensis</name>
    <dbReference type="NCBI Taxonomy" id="518642"/>
    <lineage>
        <taxon>Bacteria</taxon>
        <taxon>Bacillati</taxon>
        <taxon>Actinomycetota</taxon>
        <taxon>Actinomycetes</taxon>
        <taxon>Kitasatosporales</taxon>
        <taxon>Streptomycetaceae</taxon>
        <taxon>Streptomyces</taxon>
    </lineage>
</organism>
<dbReference type="OrthoDB" id="4216559at2"/>
<dbReference type="InterPro" id="IPR056911">
    <property type="entry name" value="Phage_Znf_bind_put"/>
</dbReference>
<dbReference type="RefSeq" id="WP_032776741.1">
    <property type="nucleotide sequence ID" value="NZ_LJGZ01000105.1"/>
</dbReference>
<comment type="caution">
    <text evidence="2">The sequence shown here is derived from an EMBL/GenBank/DDBJ whole genome shotgun (WGS) entry which is preliminary data.</text>
</comment>
<dbReference type="PATRIC" id="fig|518642.7.peg.4299"/>
<dbReference type="EMBL" id="LJGZ01000105">
    <property type="protein sequence ID" value="OEV16094.1"/>
    <property type="molecule type" value="Genomic_DNA"/>
</dbReference>
<evidence type="ECO:0000259" key="1">
    <source>
        <dbReference type="Pfam" id="PF24623"/>
    </source>
</evidence>
<accession>A0A1E7LIV8</accession>
<keyword evidence="3" id="KW-1185">Reference proteome</keyword>
<protein>
    <recommendedName>
        <fullName evidence="1">DNA-binding phage zinc finger domain-containing protein</fullName>
    </recommendedName>
</protein>
<dbReference type="AlphaFoldDB" id="A0A1E7LIV8"/>
<dbReference type="Pfam" id="PF24623">
    <property type="entry name" value="Phage_zn_bind_8"/>
    <property type="match status" value="1"/>
</dbReference>
<dbReference type="Proteomes" id="UP000175971">
    <property type="component" value="Unassembled WGS sequence"/>
</dbReference>
<feature type="domain" description="DNA-binding phage zinc finger" evidence="1">
    <location>
        <begin position="109"/>
        <end position="156"/>
    </location>
</feature>